<feature type="domain" description="Uracil-DNA glycosylase-like" evidence="10">
    <location>
        <begin position="47"/>
        <end position="217"/>
    </location>
</feature>
<dbReference type="InterPro" id="IPR044147">
    <property type="entry name" value="UdgB-like"/>
</dbReference>
<dbReference type="CDD" id="cd10031">
    <property type="entry name" value="UDG-F5_TTUDGB_like"/>
    <property type="match status" value="1"/>
</dbReference>
<evidence type="ECO:0000256" key="9">
    <source>
        <dbReference type="ARBA" id="ARBA00023887"/>
    </source>
</evidence>
<accession>A0A517R021</accession>
<dbReference type="PANTHER" id="PTHR33693:SF3">
    <property type="entry name" value="TYPE-5 URACIL-DNA GLYCOSYLASE"/>
    <property type="match status" value="1"/>
</dbReference>
<keyword evidence="4" id="KW-0378">Hydrolase</keyword>
<evidence type="ECO:0000313" key="12">
    <source>
        <dbReference type="Proteomes" id="UP000317318"/>
    </source>
</evidence>
<dbReference type="GO" id="GO:0004844">
    <property type="term" value="F:uracil DNA N-glycosylase activity"/>
    <property type="evidence" value="ECO:0007669"/>
    <property type="project" value="InterPro"/>
</dbReference>
<evidence type="ECO:0000313" key="11">
    <source>
        <dbReference type="EMBL" id="QDT37160.1"/>
    </source>
</evidence>
<dbReference type="GO" id="GO:0033958">
    <property type="term" value="F:DNA-deoxyinosine glycosylase activity"/>
    <property type="evidence" value="ECO:0007669"/>
    <property type="project" value="InterPro"/>
</dbReference>
<dbReference type="OrthoDB" id="5290748at2"/>
<evidence type="ECO:0000256" key="1">
    <source>
        <dbReference type="ARBA" id="ARBA00022485"/>
    </source>
</evidence>
<dbReference type="KEGG" id="svp:Pan189_15320"/>
<dbReference type="InterPro" id="IPR051536">
    <property type="entry name" value="UDG_Type-4/5"/>
</dbReference>
<keyword evidence="6" id="KW-0411">Iron-sulfur</keyword>
<dbReference type="EMBL" id="CP036268">
    <property type="protein sequence ID" value="QDT37160.1"/>
    <property type="molecule type" value="Genomic_DNA"/>
</dbReference>
<dbReference type="Proteomes" id="UP000317318">
    <property type="component" value="Chromosome"/>
</dbReference>
<evidence type="ECO:0000256" key="2">
    <source>
        <dbReference type="ARBA" id="ARBA00022723"/>
    </source>
</evidence>
<protein>
    <recommendedName>
        <fullName evidence="9">Type-5 uracil-DNA glycosylase</fullName>
    </recommendedName>
</protein>
<keyword evidence="3" id="KW-0227">DNA damage</keyword>
<keyword evidence="5" id="KW-0408">Iron</keyword>
<proteinExistence type="inferred from homology"/>
<keyword evidence="7" id="KW-0234">DNA repair</keyword>
<dbReference type="InterPro" id="IPR005122">
    <property type="entry name" value="Uracil-DNA_glycosylase-like"/>
</dbReference>
<dbReference type="GO" id="GO:0006284">
    <property type="term" value="P:base-excision repair"/>
    <property type="evidence" value="ECO:0007669"/>
    <property type="project" value="InterPro"/>
</dbReference>
<evidence type="ECO:0000256" key="7">
    <source>
        <dbReference type="ARBA" id="ARBA00023204"/>
    </source>
</evidence>
<dbReference type="SMART" id="SM00986">
    <property type="entry name" value="UDG"/>
    <property type="match status" value="1"/>
</dbReference>
<keyword evidence="2" id="KW-0479">Metal-binding</keyword>
<evidence type="ECO:0000259" key="10">
    <source>
        <dbReference type="SMART" id="SM00986"/>
    </source>
</evidence>
<reference evidence="11 12" key="1">
    <citation type="submission" date="2019-02" db="EMBL/GenBank/DDBJ databases">
        <title>Deep-cultivation of Planctomycetes and their phenomic and genomic characterization uncovers novel biology.</title>
        <authorList>
            <person name="Wiegand S."/>
            <person name="Jogler M."/>
            <person name="Boedeker C."/>
            <person name="Pinto D."/>
            <person name="Vollmers J."/>
            <person name="Rivas-Marin E."/>
            <person name="Kohn T."/>
            <person name="Peeters S.H."/>
            <person name="Heuer A."/>
            <person name="Rast P."/>
            <person name="Oberbeckmann S."/>
            <person name="Bunk B."/>
            <person name="Jeske O."/>
            <person name="Meyerdierks A."/>
            <person name="Storesund J.E."/>
            <person name="Kallscheuer N."/>
            <person name="Luecker S."/>
            <person name="Lage O.M."/>
            <person name="Pohl T."/>
            <person name="Merkel B.J."/>
            <person name="Hornburger P."/>
            <person name="Mueller R.-W."/>
            <person name="Bruemmer F."/>
            <person name="Labrenz M."/>
            <person name="Spormann A.M."/>
            <person name="Op den Camp H."/>
            <person name="Overmann J."/>
            <person name="Amann R."/>
            <person name="Jetten M.S.M."/>
            <person name="Mascher T."/>
            <person name="Medema M.H."/>
            <person name="Devos D.P."/>
            <person name="Kaster A.-K."/>
            <person name="Ovreas L."/>
            <person name="Rohde M."/>
            <person name="Galperin M.Y."/>
            <person name="Jogler C."/>
        </authorList>
    </citation>
    <scope>NUCLEOTIDE SEQUENCE [LARGE SCALE GENOMIC DNA]</scope>
    <source>
        <strain evidence="11 12">Pan189</strain>
    </source>
</reference>
<dbReference type="SMART" id="SM00987">
    <property type="entry name" value="UreE_C"/>
    <property type="match status" value="1"/>
</dbReference>
<evidence type="ECO:0000256" key="3">
    <source>
        <dbReference type="ARBA" id="ARBA00022763"/>
    </source>
</evidence>
<dbReference type="SUPFAM" id="SSF52141">
    <property type="entry name" value="Uracil-DNA glycosylase-like"/>
    <property type="match status" value="1"/>
</dbReference>
<organism evidence="11 12">
    <name type="scientific">Stratiformator vulcanicus</name>
    <dbReference type="NCBI Taxonomy" id="2527980"/>
    <lineage>
        <taxon>Bacteria</taxon>
        <taxon>Pseudomonadati</taxon>
        <taxon>Planctomycetota</taxon>
        <taxon>Planctomycetia</taxon>
        <taxon>Planctomycetales</taxon>
        <taxon>Planctomycetaceae</taxon>
        <taxon>Stratiformator</taxon>
    </lineage>
</organism>
<keyword evidence="12" id="KW-1185">Reference proteome</keyword>
<sequence>MQPSPNELNDRIIRCKRCPRLREYCREVARTKRRAYADERYWGKPVPNFGDSQADLLIVGLAPGAHGANRTGRMFTGDRSGDFLYAALHRAGFASQPESTAIDDGLELKNCAITAACNCSPPQNKPSRDEQTNCSTWLVETFAQANPKVVLCLGALAWNATFALLKESYRDKGARPKFEHGQVFNIADGLTIIGSYHVSQQNTFTGKLTEAMFDNVLAECRSFIESTRR</sequence>
<comment type="similarity">
    <text evidence="8">Belongs to the uracil-DNA glycosylase (UDG) superfamily. Type 5 (UDGb) family.</text>
</comment>
<dbReference type="Gene3D" id="3.40.470.10">
    <property type="entry name" value="Uracil-DNA glycosylase-like domain"/>
    <property type="match status" value="1"/>
</dbReference>
<dbReference type="PANTHER" id="PTHR33693">
    <property type="entry name" value="TYPE-5 URACIL-DNA GLYCOSYLASE"/>
    <property type="match status" value="1"/>
</dbReference>
<evidence type="ECO:0000256" key="8">
    <source>
        <dbReference type="ARBA" id="ARBA00023779"/>
    </source>
</evidence>
<keyword evidence="1" id="KW-0004">4Fe-4S</keyword>
<dbReference type="GO" id="GO:0051539">
    <property type="term" value="F:4 iron, 4 sulfur cluster binding"/>
    <property type="evidence" value="ECO:0007669"/>
    <property type="project" value="UniProtKB-KW"/>
</dbReference>
<dbReference type="InterPro" id="IPR036895">
    <property type="entry name" value="Uracil-DNA_glycosylase-like_sf"/>
</dbReference>
<evidence type="ECO:0000256" key="5">
    <source>
        <dbReference type="ARBA" id="ARBA00023004"/>
    </source>
</evidence>
<dbReference type="RefSeq" id="WP_145363300.1">
    <property type="nucleotide sequence ID" value="NZ_CP036268.1"/>
</dbReference>
<dbReference type="GO" id="GO:0046872">
    <property type="term" value="F:metal ion binding"/>
    <property type="evidence" value="ECO:0007669"/>
    <property type="project" value="UniProtKB-KW"/>
</dbReference>
<evidence type="ECO:0000256" key="4">
    <source>
        <dbReference type="ARBA" id="ARBA00022801"/>
    </source>
</evidence>
<dbReference type="Pfam" id="PF03167">
    <property type="entry name" value="UDG"/>
    <property type="match status" value="1"/>
</dbReference>
<dbReference type="AlphaFoldDB" id="A0A517R021"/>
<gene>
    <name evidence="11" type="ORF">Pan189_15320</name>
</gene>
<evidence type="ECO:0000256" key="6">
    <source>
        <dbReference type="ARBA" id="ARBA00023014"/>
    </source>
</evidence>
<name>A0A517R021_9PLAN</name>